<dbReference type="KEGG" id="sxn:IAG42_34265"/>
<dbReference type="Proteomes" id="UP000516428">
    <property type="component" value="Chromosome"/>
</dbReference>
<dbReference type="Pfam" id="PF13472">
    <property type="entry name" value="Lipase_GDSL_2"/>
    <property type="match status" value="1"/>
</dbReference>
<evidence type="ECO:0000313" key="2">
    <source>
        <dbReference type="EMBL" id="QNS08183.1"/>
    </source>
</evidence>
<accession>A0A7H1BHH8</accession>
<evidence type="ECO:0000259" key="1">
    <source>
        <dbReference type="Pfam" id="PF13472"/>
    </source>
</evidence>
<feature type="domain" description="SGNH hydrolase-type esterase" evidence="1">
    <location>
        <begin position="174"/>
        <end position="362"/>
    </location>
</feature>
<sequence length="388" mass="41190">MRSVLNLALECATGAVEAAADGTGVAFHRVPAAARAQLADPTLDFMSTVPSGVRIEALTDAAVLELDVDLTHLVVQGTSSPGTAVDVVVDGALREAVRTTRETVLVIDLRTRATRTHPAGPVTLRLDLGEPGVERRVEVWLPVSSALRLLDVRVPAGASLRPAPAAGPLWVHHGSSVSQCSEADRPTGAWPAIVARAAGLSLTNLGLGGHCHLDQFMARAIRDLPAAAISLELGINVVNLDSMRERAFLSAFHGFLDTLREGYPDTPILVITPLICPAVEDRPGPTPFGPDHLFHAAERPEHLATGSLTLRRIRHLLEQGVALRRRAGDTALHLLHGTTLFGPADTPDLPDGLHPNPAGYRRMAERFLPLAFGENGSLRQASSRTGSP</sequence>
<dbReference type="Gene3D" id="2.60.120.260">
    <property type="entry name" value="Galactose-binding domain-like"/>
    <property type="match status" value="1"/>
</dbReference>
<keyword evidence="3" id="KW-1185">Reference proteome</keyword>
<protein>
    <submittedName>
        <fullName evidence="2">Lipase</fullName>
    </submittedName>
</protein>
<name>A0A7H1BHH8_9ACTN</name>
<dbReference type="InterPro" id="IPR013830">
    <property type="entry name" value="SGNH_hydro"/>
</dbReference>
<dbReference type="Gene3D" id="3.40.50.1110">
    <property type="entry name" value="SGNH hydrolase"/>
    <property type="match status" value="1"/>
</dbReference>
<gene>
    <name evidence="2" type="ORF">IAG42_34265</name>
</gene>
<dbReference type="EMBL" id="CP061281">
    <property type="protein sequence ID" value="QNS08183.1"/>
    <property type="molecule type" value="Genomic_DNA"/>
</dbReference>
<evidence type="ECO:0000313" key="3">
    <source>
        <dbReference type="Proteomes" id="UP000516428"/>
    </source>
</evidence>
<dbReference type="AlphaFoldDB" id="A0A7H1BHH8"/>
<dbReference type="SUPFAM" id="SSF52266">
    <property type="entry name" value="SGNH hydrolase"/>
    <property type="match status" value="1"/>
</dbReference>
<reference evidence="2 3" key="1">
    <citation type="submission" date="2020-09" db="EMBL/GenBank/DDBJ databases">
        <title>A novel species.</title>
        <authorList>
            <person name="Gao J."/>
        </authorList>
    </citation>
    <scope>NUCLEOTIDE SEQUENCE [LARGE SCALE GENOMIC DNA]</scope>
    <source>
        <strain evidence="2 3">CRXT-Y-14</strain>
    </source>
</reference>
<organism evidence="2 3">
    <name type="scientific">Streptomyces xanthii</name>
    <dbReference type="NCBI Taxonomy" id="2768069"/>
    <lineage>
        <taxon>Bacteria</taxon>
        <taxon>Bacillati</taxon>
        <taxon>Actinomycetota</taxon>
        <taxon>Actinomycetes</taxon>
        <taxon>Kitasatosporales</taxon>
        <taxon>Streptomycetaceae</taxon>
        <taxon>Streptomyces</taxon>
    </lineage>
</organism>
<dbReference type="InterPro" id="IPR036514">
    <property type="entry name" value="SGNH_hydro_sf"/>
</dbReference>
<proteinExistence type="predicted"/>
<dbReference type="RefSeq" id="WP_188340844.1">
    <property type="nucleotide sequence ID" value="NZ_CP061281.1"/>
</dbReference>